<evidence type="ECO:0000259" key="2">
    <source>
        <dbReference type="Pfam" id="PF04471"/>
    </source>
</evidence>
<keyword evidence="1" id="KW-0812">Transmembrane</keyword>
<keyword evidence="1" id="KW-0472">Membrane</keyword>
<dbReference type="PANTHER" id="PTHR30015:SF6">
    <property type="entry name" value="SLL1429 PROTEIN"/>
    <property type="match status" value="1"/>
</dbReference>
<feature type="transmembrane region" description="Helical" evidence="1">
    <location>
        <begin position="34"/>
        <end position="52"/>
    </location>
</feature>
<protein>
    <recommendedName>
        <fullName evidence="2">Restriction endonuclease type IV Mrr domain-containing protein</fullName>
    </recommendedName>
</protein>
<dbReference type="GO" id="GO:0015666">
    <property type="term" value="F:restriction endodeoxyribonuclease activity"/>
    <property type="evidence" value="ECO:0007669"/>
    <property type="project" value="TreeGrafter"/>
</dbReference>
<comment type="caution">
    <text evidence="3">The sequence shown here is derived from an EMBL/GenBank/DDBJ whole genome shotgun (WGS) entry which is preliminary data.</text>
</comment>
<dbReference type="Pfam" id="PF04471">
    <property type="entry name" value="Mrr_cat"/>
    <property type="match status" value="1"/>
</dbReference>
<dbReference type="RefSeq" id="WP_034750932.1">
    <property type="nucleotide sequence ID" value="NZ_BAUT01000097.1"/>
</dbReference>
<evidence type="ECO:0000256" key="1">
    <source>
        <dbReference type="SAM" id="Phobius"/>
    </source>
</evidence>
<feature type="domain" description="Restriction endonuclease type IV Mrr" evidence="2">
    <location>
        <begin position="69"/>
        <end position="178"/>
    </location>
</feature>
<sequence length="208" mass="24046">MTTPKLKKRKPLYPVFLFLLTYFLIQLYHYSFSLFGFALAVTLSSIGIFQLLKTSKWVSKHLSTTLLNIDELPEQEFQQLLVPLFQKQGYSVNRTKGNRKAQPDLIVRKKGVKALVLAKRQTTDIQANFIHDCLSLKPSFQANRLIIVTNSHFTKSAKQVAHANKVTLIDRDSLDAMLDAYLLEKRTHRFIQRVRTLLVRNEVKSDQK</sequence>
<dbReference type="InterPro" id="IPR052906">
    <property type="entry name" value="Type_IV_Methyl-Rstrct_Enzyme"/>
</dbReference>
<dbReference type="EMBL" id="BAUT01000097">
    <property type="protein sequence ID" value="GAE28332.1"/>
    <property type="molecule type" value="Genomic_DNA"/>
</dbReference>
<dbReference type="GO" id="GO:0003677">
    <property type="term" value="F:DNA binding"/>
    <property type="evidence" value="ECO:0007669"/>
    <property type="project" value="InterPro"/>
</dbReference>
<accession>W4Q8M5</accession>
<proteinExistence type="predicted"/>
<dbReference type="InterPro" id="IPR011335">
    <property type="entry name" value="Restrct_endonuc-II-like"/>
</dbReference>
<gene>
    <name evidence="3" type="ORF">JCM9140_4549</name>
</gene>
<dbReference type="InterPro" id="IPR007560">
    <property type="entry name" value="Restrct_endonuc_IV_Mrr"/>
</dbReference>
<dbReference type="Proteomes" id="UP000018890">
    <property type="component" value="Unassembled WGS sequence"/>
</dbReference>
<keyword evidence="4" id="KW-1185">Reference proteome</keyword>
<feature type="transmembrane region" description="Helical" evidence="1">
    <location>
        <begin position="12"/>
        <end position="28"/>
    </location>
</feature>
<dbReference type="Gene3D" id="3.40.1350.10">
    <property type="match status" value="1"/>
</dbReference>
<reference evidence="3" key="1">
    <citation type="journal article" date="2014" name="Genome Announc.">
        <title>Draft Genome Sequences of Three Alkaliphilic Bacillus Strains, Bacillus wakoensis JCM 9140T, Bacillus akibai JCM 9157T, and Bacillus hemicellulosilyticus JCM 9152T.</title>
        <authorList>
            <person name="Yuki M."/>
            <person name="Oshima K."/>
            <person name="Suda W."/>
            <person name="Oshida Y."/>
            <person name="Kitamura K."/>
            <person name="Iida T."/>
            <person name="Hattori M."/>
            <person name="Ohkuma M."/>
        </authorList>
    </citation>
    <scope>NUCLEOTIDE SEQUENCE [LARGE SCALE GENOMIC DNA]</scope>
    <source>
        <strain evidence="3">JCM 9140</strain>
    </source>
</reference>
<name>W4Q8M5_9BACI</name>
<dbReference type="PANTHER" id="PTHR30015">
    <property type="entry name" value="MRR RESTRICTION SYSTEM PROTEIN"/>
    <property type="match status" value="1"/>
</dbReference>
<dbReference type="AlphaFoldDB" id="W4Q8M5"/>
<dbReference type="SUPFAM" id="SSF52980">
    <property type="entry name" value="Restriction endonuclease-like"/>
    <property type="match status" value="1"/>
</dbReference>
<organism evidence="3 4">
    <name type="scientific">Halalkalibacter wakoensis JCM 9140</name>
    <dbReference type="NCBI Taxonomy" id="1236970"/>
    <lineage>
        <taxon>Bacteria</taxon>
        <taxon>Bacillati</taxon>
        <taxon>Bacillota</taxon>
        <taxon>Bacilli</taxon>
        <taxon>Bacillales</taxon>
        <taxon>Bacillaceae</taxon>
        <taxon>Halalkalibacter</taxon>
    </lineage>
</organism>
<evidence type="ECO:0000313" key="4">
    <source>
        <dbReference type="Proteomes" id="UP000018890"/>
    </source>
</evidence>
<keyword evidence="1" id="KW-1133">Transmembrane helix</keyword>
<evidence type="ECO:0000313" key="3">
    <source>
        <dbReference type="EMBL" id="GAE28332.1"/>
    </source>
</evidence>
<dbReference type="OrthoDB" id="9797274at2"/>
<dbReference type="GO" id="GO:0009307">
    <property type="term" value="P:DNA restriction-modification system"/>
    <property type="evidence" value="ECO:0007669"/>
    <property type="project" value="InterPro"/>
</dbReference>
<dbReference type="InterPro" id="IPR011856">
    <property type="entry name" value="tRNA_endonuc-like_dom_sf"/>
</dbReference>